<dbReference type="eggNOG" id="ENOG502RDNU">
    <property type="taxonomic scope" value="Eukaryota"/>
</dbReference>
<gene>
    <name evidence="10" type="ORF">CHLNCDRAFT_136774</name>
</gene>
<sequence>MAATGDRRNNGPRQRAARRSCSIEPDVAAPPARHTGSLFGAVALITGSTVGAGMLALPAVSAPAGIMPTSLSLTAIWGLLTLDALLIAEVNLAARAARDASRADGGGGEGGGEGGRGGAPAAGSGIITLRQMAEFSLGKAGKSCTVIYLLLAYSLLTAYCTKAAEVVDYFAGGGLPPLASSAAFVGAVGGMLYLGGTRAVDSLCQGLTSVLLLLFGVILTAGASQAGLPASLAAGAADWGALEPAVPIMFLALVYHDLVPVIVDYLGGDRRSIRSAIVLGSLVPLAMFVSWEAVALSLLPAGLADSAAGGGAPGGGGAAAAAAAAFGGGGAAAGAAGGAASAAAAAVALDPLDVFVRRSSPLIRSVSAAASLSCSVVPG</sequence>
<feature type="transmembrane region" description="Helical" evidence="9">
    <location>
        <begin position="146"/>
        <end position="164"/>
    </location>
</feature>
<dbReference type="InParanoid" id="E1ZL17"/>
<dbReference type="EMBL" id="GL433851">
    <property type="protein sequence ID" value="EFN53483.1"/>
    <property type="molecule type" value="Genomic_DNA"/>
</dbReference>
<feature type="transmembrane region" description="Helical" evidence="9">
    <location>
        <begin position="170"/>
        <end position="194"/>
    </location>
</feature>
<dbReference type="InterPro" id="IPR018227">
    <property type="entry name" value="Amino_acid_transport_2"/>
</dbReference>
<dbReference type="KEGG" id="cvr:CHLNCDRAFT_136774"/>
<accession>E1ZL17</accession>
<feature type="transmembrane region" description="Helical" evidence="9">
    <location>
        <begin position="38"/>
        <end position="60"/>
    </location>
</feature>
<keyword evidence="7 9" id="KW-0472">Membrane</keyword>
<dbReference type="STRING" id="554065.E1ZL17"/>
<evidence type="ECO:0000256" key="5">
    <source>
        <dbReference type="ARBA" id="ARBA00022692"/>
    </source>
</evidence>
<feature type="transmembrane region" description="Helical" evidence="9">
    <location>
        <begin position="248"/>
        <end position="266"/>
    </location>
</feature>
<evidence type="ECO:0000256" key="8">
    <source>
        <dbReference type="SAM" id="MobiDB-lite"/>
    </source>
</evidence>
<feature type="transmembrane region" description="Helical" evidence="9">
    <location>
        <begin position="66"/>
        <end position="88"/>
    </location>
</feature>
<evidence type="ECO:0000256" key="3">
    <source>
        <dbReference type="ARBA" id="ARBA00022475"/>
    </source>
</evidence>
<keyword evidence="6 9" id="KW-1133">Transmembrane helix</keyword>
<keyword evidence="2" id="KW-0813">Transport</keyword>
<evidence type="ECO:0008006" key="12">
    <source>
        <dbReference type="Google" id="ProtNLM"/>
    </source>
</evidence>
<dbReference type="AlphaFoldDB" id="E1ZL17"/>
<protein>
    <recommendedName>
        <fullName evidence="12">Amino acid transporter transmembrane domain-containing protein</fullName>
    </recommendedName>
</protein>
<keyword evidence="5 9" id="KW-0812">Transmembrane</keyword>
<keyword evidence="3" id="KW-1003">Cell membrane</keyword>
<proteinExistence type="predicted"/>
<dbReference type="Proteomes" id="UP000008141">
    <property type="component" value="Unassembled WGS sequence"/>
</dbReference>
<keyword evidence="4" id="KW-0997">Cell inner membrane</keyword>
<evidence type="ECO:0000313" key="11">
    <source>
        <dbReference type="Proteomes" id="UP000008141"/>
    </source>
</evidence>
<comment type="subcellular location">
    <subcellularLocation>
        <location evidence="1">Cell inner membrane</location>
        <topology evidence="1">Multi-pass membrane protein</topology>
    </subcellularLocation>
</comment>
<feature type="transmembrane region" description="Helical" evidence="9">
    <location>
        <begin position="206"/>
        <end position="228"/>
    </location>
</feature>
<dbReference type="GO" id="GO:0003333">
    <property type="term" value="P:amino acid transmembrane transport"/>
    <property type="evidence" value="ECO:0007669"/>
    <property type="project" value="InterPro"/>
</dbReference>
<dbReference type="Pfam" id="PF03222">
    <property type="entry name" value="Trp_Tyr_perm"/>
    <property type="match status" value="2"/>
</dbReference>
<dbReference type="GeneID" id="17352888"/>
<dbReference type="PANTHER" id="PTHR32195:SF24">
    <property type="entry name" value="TRYPTOPHAN OR TYROSINE TRANSPORTER PROTEIN"/>
    <property type="match status" value="1"/>
</dbReference>
<dbReference type="PANTHER" id="PTHR32195">
    <property type="entry name" value="OS07G0662800 PROTEIN"/>
    <property type="match status" value="1"/>
</dbReference>
<evidence type="ECO:0000256" key="9">
    <source>
        <dbReference type="SAM" id="Phobius"/>
    </source>
</evidence>
<feature type="transmembrane region" description="Helical" evidence="9">
    <location>
        <begin position="278"/>
        <end position="299"/>
    </location>
</feature>
<keyword evidence="11" id="KW-1185">Reference proteome</keyword>
<name>E1ZL17_CHLVA</name>
<organism evidence="11">
    <name type="scientific">Chlorella variabilis</name>
    <name type="common">Green alga</name>
    <dbReference type="NCBI Taxonomy" id="554065"/>
    <lineage>
        <taxon>Eukaryota</taxon>
        <taxon>Viridiplantae</taxon>
        <taxon>Chlorophyta</taxon>
        <taxon>core chlorophytes</taxon>
        <taxon>Trebouxiophyceae</taxon>
        <taxon>Chlorellales</taxon>
        <taxon>Chlorellaceae</taxon>
        <taxon>Chlorella clade</taxon>
        <taxon>Chlorella</taxon>
    </lineage>
</organism>
<feature type="transmembrane region" description="Helical" evidence="9">
    <location>
        <begin position="319"/>
        <end position="349"/>
    </location>
</feature>
<evidence type="ECO:0000256" key="1">
    <source>
        <dbReference type="ARBA" id="ARBA00004429"/>
    </source>
</evidence>
<evidence type="ECO:0000256" key="6">
    <source>
        <dbReference type="ARBA" id="ARBA00022989"/>
    </source>
</evidence>
<dbReference type="OrthoDB" id="204942at2759"/>
<dbReference type="RefSeq" id="XP_005845585.1">
    <property type="nucleotide sequence ID" value="XM_005845523.1"/>
</dbReference>
<reference evidence="10 11" key="1">
    <citation type="journal article" date="2010" name="Plant Cell">
        <title>The Chlorella variabilis NC64A genome reveals adaptation to photosymbiosis, coevolution with viruses, and cryptic sex.</title>
        <authorList>
            <person name="Blanc G."/>
            <person name="Duncan G."/>
            <person name="Agarkova I."/>
            <person name="Borodovsky M."/>
            <person name="Gurnon J."/>
            <person name="Kuo A."/>
            <person name="Lindquist E."/>
            <person name="Lucas S."/>
            <person name="Pangilinan J."/>
            <person name="Polle J."/>
            <person name="Salamov A."/>
            <person name="Terry A."/>
            <person name="Yamada T."/>
            <person name="Dunigan D.D."/>
            <person name="Grigoriev I.V."/>
            <person name="Claverie J.M."/>
            <person name="Van Etten J.L."/>
        </authorList>
    </citation>
    <scope>NUCLEOTIDE SEQUENCE [LARGE SCALE GENOMIC DNA]</scope>
    <source>
        <strain evidence="10 11">NC64A</strain>
    </source>
</reference>
<evidence type="ECO:0000256" key="7">
    <source>
        <dbReference type="ARBA" id="ARBA00023136"/>
    </source>
</evidence>
<evidence type="ECO:0000313" key="10">
    <source>
        <dbReference type="EMBL" id="EFN53483.1"/>
    </source>
</evidence>
<dbReference type="GO" id="GO:0005886">
    <property type="term" value="C:plasma membrane"/>
    <property type="evidence" value="ECO:0007669"/>
    <property type="project" value="UniProtKB-SubCell"/>
</dbReference>
<evidence type="ECO:0000256" key="4">
    <source>
        <dbReference type="ARBA" id="ARBA00022519"/>
    </source>
</evidence>
<feature type="region of interest" description="Disordered" evidence="8">
    <location>
        <begin position="1"/>
        <end position="23"/>
    </location>
</feature>
<evidence type="ECO:0000256" key="2">
    <source>
        <dbReference type="ARBA" id="ARBA00022448"/>
    </source>
</evidence>